<keyword evidence="1" id="KW-1133">Transmembrane helix</keyword>
<evidence type="ECO:0000313" key="2">
    <source>
        <dbReference type="EMBL" id="KAK3263592.1"/>
    </source>
</evidence>
<accession>A0AAE0FPW2</accession>
<dbReference type="Pfam" id="PF05935">
    <property type="entry name" value="Arylsulfotrans"/>
    <property type="match status" value="1"/>
</dbReference>
<keyword evidence="1" id="KW-0812">Transmembrane</keyword>
<keyword evidence="3" id="KW-1185">Reference proteome</keyword>
<organism evidence="2 3">
    <name type="scientific">Cymbomonas tetramitiformis</name>
    <dbReference type="NCBI Taxonomy" id="36881"/>
    <lineage>
        <taxon>Eukaryota</taxon>
        <taxon>Viridiplantae</taxon>
        <taxon>Chlorophyta</taxon>
        <taxon>Pyramimonadophyceae</taxon>
        <taxon>Pyramimonadales</taxon>
        <taxon>Pyramimonadaceae</taxon>
        <taxon>Cymbomonas</taxon>
    </lineage>
</organism>
<keyword evidence="1" id="KW-0472">Membrane</keyword>
<dbReference type="EMBL" id="LGRX02015233">
    <property type="protein sequence ID" value="KAK3263592.1"/>
    <property type="molecule type" value="Genomic_DNA"/>
</dbReference>
<name>A0AAE0FPW2_9CHLO</name>
<evidence type="ECO:0000256" key="1">
    <source>
        <dbReference type="SAM" id="Phobius"/>
    </source>
</evidence>
<dbReference type="GO" id="GO:0004062">
    <property type="term" value="F:aryl sulfotransferase activity"/>
    <property type="evidence" value="ECO:0007669"/>
    <property type="project" value="InterPro"/>
</dbReference>
<gene>
    <name evidence="2" type="ORF">CYMTET_27613</name>
</gene>
<proteinExistence type="predicted"/>
<dbReference type="Proteomes" id="UP001190700">
    <property type="component" value="Unassembled WGS sequence"/>
</dbReference>
<feature type="transmembrane region" description="Helical" evidence="1">
    <location>
        <begin position="57"/>
        <end position="77"/>
    </location>
</feature>
<dbReference type="InterPro" id="IPR010262">
    <property type="entry name" value="Arylsulfotransferase_bact"/>
</dbReference>
<dbReference type="AlphaFoldDB" id="A0AAE0FPW2"/>
<dbReference type="InterPro" id="IPR053143">
    <property type="entry name" value="Arylsulfate_ST"/>
</dbReference>
<reference evidence="2 3" key="1">
    <citation type="journal article" date="2015" name="Genome Biol. Evol.">
        <title>Comparative Genomics of a Bacterivorous Green Alga Reveals Evolutionary Causalities and Consequences of Phago-Mixotrophic Mode of Nutrition.</title>
        <authorList>
            <person name="Burns J.A."/>
            <person name="Paasch A."/>
            <person name="Narechania A."/>
            <person name="Kim E."/>
        </authorList>
    </citation>
    <scope>NUCLEOTIDE SEQUENCE [LARGE SCALE GENOMIC DNA]</scope>
    <source>
        <strain evidence="2 3">PLY_AMNH</strain>
    </source>
</reference>
<sequence length="672" mass="75070">MVYGVQFSSGNVPLLQHKPLKDTDEGCTRYGSTLDIEEPSSSDNLAVGGKGALKRSLLYTFATFACLGAVIVSFLQFTNYGDADPAEQRALPQAHSDGAPATQRLCDFSEFVVAQDEAALPKGYVLSTQPGKHWADLIDFNGNVKHRWFYGAHPIAKSAVLTPEGHLFFAAHDARNDATSLEKLILEDNDVASELVELDWDSKVVRMCALNTRHDGDESVYFQHHDQVMMPNGNYLVIAGRLRTWDDVAAHLDVPKSLVAKRSIHEVDGHHGYLVEDGVMELKHIHGMEHCEVVWEWWSLDHVIQDVQEGSASYGEVASAPQLLDFTYYDEKAGPQFTHLNSIDYDPSLDQILINSMVTAEVYFIDHSTTTEEAGGRSGGKYGRGGDYLYRWGNDAAFQHSETGKKCFHSHGAKWVPRGRGFPNEGSVMWFDNGHFRMNPDIREAKKENEDPQQFIKHIARKYNVDIADVVLHQSGVVGLDQSAMQVFTPKQQNGVYSTHTNSTTFQPKDFALSCDVLPKACMRFGGVVPMPNGTYLVTCGFTPSAFEEAPADGGRVWKLYLIDSQCKLLWEMYDPYPRSITAVDDPSSPNFEEGANMYNGMVDFVGRPSWGNFYTTYVPPDHPALSGNASLYADTEECSSVVWKKLSDATMKFTKEQTQKIQSRWIDMSDW</sequence>
<dbReference type="PANTHER" id="PTHR35340">
    <property type="entry name" value="PQQ ENZYME REPEAT PROTEIN-RELATED"/>
    <property type="match status" value="1"/>
</dbReference>
<protein>
    <submittedName>
        <fullName evidence="2">Uncharacterized protein</fullName>
    </submittedName>
</protein>
<comment type="caution">
    <text evidence="2">The sequence shown here is derived from an EMBL/GenBank/DDBJ whole genome shotgun (WGS) entry which is preliminary data.</text>
</comment>
<dbReference type="PANTHER" id="PTHR35340:SF5">
    <property type="entry name" value="ASST-DOMAIN-CONTAINING PROTEIN"/>
    <property type="match status" value="1"/>
</dbReference>
<evidence type="ECO:0000313" key="3">
    <source>
        <dbReference type="Proteomes" id="UP001190700"/>
    </source>
</evidence>